<comment type="caution">
    <text evidence="1">The sequence shown here is derived from an EMBL/GenBank/DDBJ whole genome shotgun (WGS) entry which is preliminary data.</text>
</comment>
<dbReference type="AlphaFoldDB" id="A0A9Q0Y996"/>
<name>A0A9Q0Y996_HOLLE</name>
<sequence length="66" mass="7733">MLEIELMRLTVEFHALFLQMKSLDYQGLLPKGPTGRHQNSDHGYCFTAYQSCTAYCQMYILLMSFF</sequence>
<organism evidence="1 2">
    <name type="scientific">Holothuria leucospilota</name>
    <name type="common">Black long sea cucumber</name>
    <name type="synonym">Mertensiothuria leucospilota</name>
    <dbReference type="NCBI Taxonomy" id="206669"/>
    <lineage>
        <taxon>Eukaryota</taxon>
        <taxon>Metazoa</taxon>
        <taxon>Echinodermata</taxon>
        <taxon>Eleutherozoa</taxon>
        <taxon>Echinozoa</taxon>
        <taxon>Holothuroidea</taxon>
        <taxon>Aspidochirotacea</taxon>
        <taxon>Aspidochirotida</taxon>
        <taxon>Holothuriidae</taxon>
        <taxon>Holothuria</taxon>
    </lineage>
</organism>
<evidence type="ECO:0000313" key="1">
    <source>
        <dbReference type="EMBL" id="KAJ8017515.1"/>
    </source>
</evidence>
<accession>A0A9Q0Y996</accession>
<reference evidence="1" key="1">
    <citation type="submission" date="2021-10" db="EMBL/GenBank/DDBJ databases">
        <title>Tropical sea cucumber genome reveals ecological adaptation and Cuvierian tubules defense mechanism.</title>
        <authorList>
            <person name="Chen T."/>
        </authorList>
    </citation>
    <scope>NUCLEOTIDE SEQUENCE</scope>
    <source>
        <strain evidence="1">Nanhai2018</strain>
        <tissue evidence="1">Muscle</tissue>
    </source>
</reference>
<proteinExistence type="predicted"/>
<dbReference type="EMBL" id="JAIZAY010001646">
    <property type="protein sequence ID" value="KAJ8017515.1"/>
    <property type="molecule type" value="Genomic_DNA"/>
</dbReference>
<dbReference type="Proteomes" id="UP001152320">
    <property type="component" value="Unassembled WGS sequence"/>
</dbReference>
<protein>
    <submittedName>
        <fullName evidence="1">Uncharacterized protein</fullName>
    </submittedName>
</protein>
<evidence type="ECO:0000313" key="2">
    <source>
        <dbReference type="Proteomes" id="UP001152320"/>
    </source>
</evidence>
<keyword evidence="2" id="KW-1185">Reference proteome</keyword>
<gene>
    <name evidence="1" type="ORF">HOLleu_45020</name>
</gene>